<comment type="caution">
    <text evidence="1">The sequence shown here is derived from an EMBL/GenBank/DDBJ whole genome shotgun (WGS) entry which is preliminary data.</text>
</comment>
<dbReference type="EMBL" id="JYDS01000575">
    <property type="protein sequence ID" value="KRZ02359.1"/>
    <property type="molecule type" value="Genomic_DNA"/>
</dbReference>
<reference evidence="1 2" key="1">
    <citation type="submission" date="2015-01" db="EMBL/GenBank/DDBJ databases">
        <title>Evolution of Trichinella species and genotypes.</title>
        <authorList>
            <person name="Korhonen P.K."/>
            <person name="Edoardo P."/>
            <person name="Giuseppe L.R."/>
            <person name="Gasser R.B."/>
        </authorList>
    </citation>
    <scope>NUCLEOTIDE SEQUENCE [LARGE SCALE GENOMIC DNA]</scope>
    <source>
        <strain evidence="1">ISS588</strain>
    </source>
</reference>
<evidence type="ECO:0000313" key="1">
    <source>
        <dbReference type="EMBL" id="KRZ02359.1"/>
    </source>
</evidence>
<accession>A0A0V1GVH5</accession>
<evidence type="ECO:0000313" key="2">
    <source>
        <dbReference type="Proteomes" id="UP000054805"/>
    </source>
</evidence>
<proteinExistence type="predicted"/>
<dbReference type="Proteomes" id="UP000054805">
    <property type="component" value="Unassembled WGS sequence"/>
</dbReference>
<organism evidence="1 2">
    <name type="scientific">Trichinella pseudospiralis</name>
    <name type="common">Parasitic roundworm</name>
    <dbReference type="NCBI Taxonomy" id="6337"/>
    <lineage>
        <taxon>Eukaryota</taxon>
        <taxon>Metazoa</taxon>
        <taxon>Ecdysozoa</taxon>
        <taxon>Nematoda</taxon>
        <taxon>Enoplea</taxon>
        <taxon>Dorylaimia</taxon>
        <taxon>Trichinellida</taxon>
        <taxon>Trichinellidae</taxon>
        <taxon>Trichinella</taxon>
    </lineage>
</organism>
<name>A0A0V1GVH5_TRIPS</name>
<sequence length="71" mass="8005">MKVPAASWLERGLLTFLKSSESECAIAARLPAMFDDFEFKNILMRSISIHSVSSPSSGENDSELIWENWNL</sequence>
<dbReference type="AlphaFoldDB" id="A0A0V1GVH5"/>
<protein>
    <submittedName>
        <fullName evidence="1">Uncharacterized protein</fullName>
    </submittedName>
</protein>
<gene>
    <name evidence="1" type="ORF">T4B_4267</name>
</gene>
<keyword evidence="2" id="KW-1185">Reference proteome</keyword>